<sequence>MSAQKKPEKVTHISRNSNFRGAQSYMSGVSDSNHEKVAEARHQQEMEIGAVQEKLLILINELEELLDENN</sequence>
<keyword evidence="3" id="KW-1185">Reference proteome</keyword>
<feature type="compositionally biased region" description="Polar residues" evidence="1">
    <location>
        <begin position="13"/>
        <end position="31"/>
    </location>
</feature>
<organism evidence="2 3">
    <name type="scientific">Planctobacterium marinum</name>
    <dbReference type="NCBI Taxonomy" id="1631968"/>
    <lineage>
        <taxon>Bacteria</taxon>
        <taxon>Pseudomonadati</taxon>
        <taxon>Pseudomonadota</taxon>
        <taxon>Gammaproteobacteria</taxon>
        <taxon>Alteromonadales</taxon>
        <taxon>Alteromonadaceae</taxon>
        <taxon>Planctobacterium</taxon>
    </lineage>
</organism>
<dbReference type="Proteomes" id="UP001333710">
    <property type="component" value="Chromosome"/>
</dbReference>
<accession>A0AA48KVD4</accession>
<dbReference type="KEGG" id="pmaw:MACH26_29210"/>
<proteinExistence type="predicted"/>
<dbReference type="RefSeq" id="WP_338293397.1">
    <property type="nucleotide sequence ID" value="NZ_AP027272.1"/>
</dbReference>
<gene>
    <name evidence="2" type="ORF">MACH26_29210</name>
</gene>
<name>A0AA48KVD4_9ALTE</name>
<dbReference type="AlphaFoldDB" id="A0AA48KVD4"/>
<evidence type="ECO:0000256" key="1">
    <source>
        <dbReference type="SAM" id="MobiDB-lite"/>
    </source>
</evidence>
<evidence type="ECO:0000313" key="2">
    <source>
        <dbReference type="EMBL" id="BDX07400.1"/>
    </source>
</evidence>
<dbReference type="EMBL" id="AP027272">
    <property type="protein sequence ID" value="BDX07400.1"/>
    <property type="molecule type" value="Genomic_DNA"/>
</dbReference>
<evidence type="ECO:0000313" key="3">
    <source>
        <dbReference type="Proteomes" id="UP001333710"/>
    </source>
</evidence>
<reference evidence="2" key="1">
    <citation type="submission" date="2023-01" db="EMBL/GenBank/DDBJ databases">
        <title>Complete genome sequence of Planctobacterium marinum strain Dej080120_11.</title>
        <authorList>
            <person name="Ueki S."/>
            <person name="Maruyama F."/>
        </authorList>
    </citation>
    <scope>NUCLEOTIDE SEQUENCE</scope>
    <source>
        <strain evidence="2">Dej080120_11</strain>
    </source>
</reference>
<protein>
    <submittedName>
        <fullName evidence="2">Uncharacterized protein</fullName>
    </submittedName>
</protein>
<feature type="compositionally biased region" description="Basic and acidic residues" evidence="1">
    <location>
        <begin position="32"/>
        <end position="41"/>
    </location>
</feature>
<feature type="compositionally biased region" description="Basic and acidic residues" evidence="1">
    <location>
        <begin position="1"/>
        <end position="11"/>
    </location>
</feature>
<feature type="region of interest" description="Disordered" evidence="1">
    <location>
        <begin position="1"/>
        <end position="41"/>
    </location>
</feature>